<dbReference type="Gene3D" id="3.50.50.60">
    <property type="entry name" value="FAD/NAD(P)-binding domain"/>
    <property type="match status" value="1"/>
</dbReference>
<name>A0A4S2HEH0_9PROT</name>
<organism evidence="3 4">
    <name type="scientific">Marinicauda pacifica</name>
    <dbReference type="NCBI Taxonomy" id="1133559"/>
    <lineage>
        <taxon>Bacteria</taxon>
        <taxon>Pseudomonadati</taxon>
        <taxon>Pseudomonadota</taxon>
        <taxon>Alphaproteobacteria</taxon>
        <taxon>Maricaulales</taxon>
        <taxon>Maricaulaceae</taxon>
        <taxon>Marinicauda</taxon>
    </lineage>
</organism>
<dbReference type="RefSeq" id="WP_135943469.1">
    <property type="nucleotide sequence ID" value="NZ_BMEI01000001.1"/>
</dbReference>
<accession>A0A4S2HEH0</accession>
<keyword evidence="1" id="KW-0560">Oxidoreductase</keyword>
<evidence type="ECO:0000256" key="1">
    <source>
        <dbReference type="ARBA" id="ARBA00023002"/>
    </source>
</evidence>
<dbReference type="EMBL" id="SRXV01000001">
    <property type="protein sequence ID" value="TGY94273.1"/>
    <property type="molecule type" value="Genomic_DNA"/>
</dbReference>
<dbReference type="PANTHER" id="PTHR13847:SF289">
    <property type="entry name" value="GLYCINE OXIDASE"/>
    <property type="match status" value="1"/>
</dbReference>
<reference evidence="3 4" key="1">
    <citation type="journal article" date="2013" name="Int. J. Syst. Evol. Microbiol.">
        <title>Marinicauda pacifica gen. nov., sp. nov., a prosthecate alphaproteobacterium of the family Hyphomonadaceae isolated from deep seawater.</title>
        <authorList>
            <person name="Zhang X.Y."/>
            <person name="Li G.W."/>
            <person name="Wang C.S."/>
            <person name="Zhang Y.J."/>
            <person name="Xu X.W."/>
            <person name="Li H."/>
            <person name="Liu A."/>
            <person name="Liu C."/>
            <person name="Xie B.B."/>
            <person name="Qin Q.L."/>
            <person name="Xu Z."/>
            <person name="Chen X.L."/>
            <person name="Zhou B.C."/>
            <person name="Zhang Y.Z."/>
        </authorList>
    </citation>
    <scope>NUCLEOTIDE SEQUENCE [LARGE SCALE GENOMIC DNA]</scope>
    <source>
        <strain evidence="3 4">P-1 km-3</strain>
    </source>
</reference>
<sequence length="381" mass="39343">MSESIITHSRPFRIAIAGAGASGLACAEALSRRGAHITLFSSGPAGQGALAASGGMLAAGFESAFEATEIAAFSGIAFRALSLWDDYAARIERETAQSIGYERAGSITPAYTPDDVNRLKAAAARAQAAGIEVKALTGEAVRSSEPALAPPLEALEFPSDGQVDNRALGQALRAIALTRGGVLHQDTPVIAVDSDADGSWVETRRGRERFDAVIVATGARLPQGLSQTLPRPTPVKGQMIAFDLPRAEAPRRIVRGLSIYLAAKPGGRLIAGATSEPGVDTPGTDDEAIARLADAACRVLPALKDRPVVERWSGVRPRVGTGLPVLGATQMRHVFIATGGYRNGVLLAPAIGEALAGAVLEGALPDWSATLRPLAPGGDNG</sequence>
<dbReference type="SUPFAM" id="SSF54373">
    <property type="entry name" value="FAD-linked reductases, C-terminal domain"/>
    <property type="match status" value="1"/>
</dbReference>
<dbReference type="GO" id="GO:0005737">
    <property type="term" value="C:cytoplasm"/>
    <property type="evidence" value="ECO:0007669"/>
    <property type="project" value="TreeGrafter"/>
</dbReference>
<evidence type="ECO:0000259" key="2">
    <source>
        <dbReference type="Pfam" id="PF01266"/>
    </source>
</evidence>
<dbReference type="InterPro" id="IPR036188">
    <property type="entry name" value="FAD/NAD-bd_sf"/>
</dbReference>
<gene>
    <name evidence="3" type="ORF">E5162_03085</name>
</gene>
<comment type="caution">
    <text evidence="3">The sequence shown here is derived from an EMBL/GenBank/DDBJ whole genome shotgun (WGS) entry which is preliminary data.</text>
</comment>
<dbReference type="AlphaFoldDB" id="A0A4S2HEH0"/>
<evidence type="ECO:0000313" key="3">
    <source>
        <dbReference type="EMBL" id="TGY94273.1"/>
    </source>
</evidence>
<dbReference type="OrthoDB" id="9790035at2"/>
<keyword evidence="4" id="KW-1185">Reference proteome</keyword>
<proteinExistence type="predicted"/>
<dbReference type="GO" id="GO:0016491">
    <property type="term" value="F:oxidoreductase activity"/>
    <property type="evidence" value="ECO:0007669"/>
    <property type="project" value="UniProtKB-KW"/>
</dbReference>
<dbReference type="InterPro" id="IPR006076">
    <property type="entry name" value="FAD-dep_OxRdtase"/>
</dbReference>
<dbReference type="PANTHER" id="PTHR13847">
    <property type="entry name" value="SARCOSINE DEHYDROGENASE-RELATED"/>
    <property type="match status" value="1"/>
</dbReference>
<feature type="domain" description="FAD dependent oxidoreductase" evidence="2">
    <location>
        <begin position="13"/>
        <end position="356"/>
    </location>
</feature>
<dbReference type="Pfam" id="PF01266">
    <property type="entry name" value="DAO"/>
    <property type="match status" value="1"/>
</dbReference>
<dbReference type="Gene3D" id="3.30.9.10">
    <property type="entry name" value="D-Amino Acid Oxidase, subunit A, domain 2"/>
    <property type="match status" value="1"/>
</dbReference>
<evidence type="ECO:0000313" key="4">
    <source>
        <dbReference type="Proteomes" id="UP000305451"/>
    </source>
</evidence>
<dbReference type="SUPFAM" id="SSF51905">
    <property type="entry name" value="FAD/NAD(P)-binding domain"/>
    <property type="match status" value="1"/>
</dbReference>
<protein>
    <submittedName>
        <fullName evidence="3">FAD-dependent oxidoreductase</fullName>
    </submittedName>
</protein>
<dbReference type="Proteomes" id="UP000305451">
    <property type="component" value="Unassembled WGS sequence"/>
</dbReference>